<dbReference type="AlphaFoldDB" id="A0A1Z4BVB6"/>
<dbReference type="RefSeq" id="WP_088618065.1">
    <property type="nucleotide sequence ID" value="NZ_CP022129.1"/>
</dbReference>
<sequence>MKKILLGAAISAALFGGAAQAAITFNANNLPDAATLADTTTVYLSGSSAQSDLIERGLTVGTNEGVCRAGTVHKFQESTGNQLAYICELNTAANGSLTPDTSIPASITTSNLLVYKRNAGGSGKGVVPIVAPAQIEFLNLTTNPSVCTSASSSVFASVKTCAYNVSTNAEFHVPTFGISDVNPQIFTVVSENAPVGTLPATPPNPTPTTYQIVPGPAVTFGVVATTKLRNALQEAQFPASSVCNPTNAGYTDLSGTQVDTADSEACMPNLNKGTISALFAAYPTPVAPLAANISAPALGAGKINQWTQFKVGASDLYTQVSAANKPGSAKVHICSRTVGSGTKAQFGVKFLDNVCGTNGSKVVQHADHSAIGESGQTGYKAGPIANVEKLLRPMVHAMASGGDLAECLNELDAGSANTAGNFAPGTAYGAAGATAVRWAVGFQSLDKNANLANAYRFVKIDGVAPTLANVANGSYPDWVEGTFQYNTTVLTDAALKAMVLELVSSFTTPSVISYVNTNTGTHTFGASGIMAIPNSTHPAAATGKVNLAAPVNPLSHAIFPGTSGSATNDCRTPIIYSNNPANNTQGLQIVQ</sequence>
<dbReference type="KEGG" id="mpsy:CEK71_03385"/>
<dbReference type="Proteomes" id="UP000197019">
    <property type="component" value="Chromosome"/>
</dbReference>
<proteinExistence type="predicted"/>
<name>A0A1Z4BVB6_9GAMM</name>
<evidence type="ECO:0000256" key="1">
    <source>
        <dbReference type="SAM" id="SignalP"/>
    </source>
</evidence>
<dbReference type="Gene3D" id="3.40.190.10">
    <property type="entry name" value="Periplasmic binding protein-like II"/>
    <property type="match status" value="1"/>
</dbReference>
<evidence type="ECO:0000313" key="3">
    <source>
        <dbReference type="Proteomes" id="UP000197019"/>
    </source>
</evidence>
<organism evidence="2 3">
    <name type="scientific">Methylovulum psychrotolerans</name>
    <dbReference type="NCBI Taxonomy" id="1704499"/>
    <lineage>
        <taxon>Bacteria</taxon>
        <taxon>Pseudomonadati</taxon>
        <taxon>Pseudomonadota</taxon>
        <taxon>Gammaproteobacteria</taxon>
        <taxon>Methylococcales</taxon>
        <taxon>Methylococcaceae</taxon>
        <taxon>Methylovulum</taxon>
    </lineage>
</organism>
<evidence type="ECO:0000313" key="2">
    <source>
        <dbReference type="EMBL" id="ASF45182.1"/>
    </source>
</evidence>
<reference evidence="2 3" key="1">
    <citation type="submission" date="2017-06" db="EMBL/GenBank/DDBJ databases">
        <title>Genome Sequencing of the methanotroph Methylovulum psychrotolerants str. HV10-M2 isolated from a high-altitude environment.</title>
        <authorList>
            <person name="Mateos-Rivera A."/>
        </authorList>
    </citation>
    <scope>NUCLEOTIDE SEQUENCE [LARGE SCALE GENOMIC DNA]</scope>
    <source>
        <strain evidence="2 3">HV10_M2</strain>
    </source>
</reference>
<dbReference type="EMBL" id="CP022129">
    <property type="protein sequence ID" value="ASF45182.1"/>
    <property type="molecule type" value="Genomic_DNA"/>
</dbReference>
<dbReference type="OrthoDB" id="5559748at2"/>
<accession>A0A1Z4BVB6</accession>
<feature type="signal peptide" evidence="1">
    <location>
        <begin position="1"/>
        <end position="21"/>
    </location>
</feature>
<keyword evidence="3" id="KW-1185">Reference proteome</keyword>
<keyword evidence="1" id="KW-0732">Signal</keyword>
<protein>
    <recommendedName>
        <fullName evidence="4">PBP domain-containing protein</fullName>
    </recommendedName>
</protein>
<evidence type="ECO:0008006" key="4">
    <source>
        <dbReference type="Google" id="ProtNLM"/>
    </source>
</evidence>
<gene>
    <name evidence="2" type="ORF">CEK71_03385</name>
</gene>
<feature type="chain" id="PRO_5012667319" description="PBP domain-containing protein" evidence="1">
    <location>
        <begin position="22"/>
        <end position="591"/>
    </location>
</feature>